<dbReference type="SUPFAM" id="SSF46785">
    <property type="entry name" value="Winged helix' DNA-binding domain"/>
    <property type="match status" value="1"/>
</dbReference>
<reference evidence="5" key="1">
    <citation type="journal article" date="2014" name="Int. J. Syst. Evol. Microbiol.">
        <title>Complete genome sequence of Corynebacterium casei LMG S-19264T (=DSM 44701T), isolated from a smear-ripened cheese.</title>
        <authorList>
            <consortium name="US DOE Joint Genome Institute (JGI-PGF)"/>
            <person name="Walter F."/>
            <person name="Albersmeier A."/>
            <person name="Kalinowski J."/>
            <person name="Ruckert C."/>
        </authorList>
    </citation>
    <scope>NUCLEOTIDE SEQUENCE</scope>
    <source>
        <strain evidence="5">CGMCC 1.15794</strain>
    </source>
</reference>
<dbReference type="InterPro" id="IPR036388">
    <property type="entry name" value="WH-like_DNA-bd_sf"/>
</dbReference>
<protein>
    <recommendedName>
        <fullName evidence="4">HTH marR-type domain-containing protein</fullName>
    </recommendedName>
</protein>
<dbReference type="Gene3D" id="1.10.10.10">
    <property type="entry name" value="Winged helix-like DNA-binding domain superfamily/Winged helix DNA-binding domain"/>
    <property type="match status" value="1"/>
</dbReference>
<proteinExistence type="predicted"/>
<dbReference type="EMBL" id="BMJY01000015">
    <property type="protein sequence ID" value="GGH48842.1"/>
    <property type="molecule type" value="Genomic_DNA"/>
</dbReference>
<evidence type="ECO:0000256" key="1">
    <source>
        <dbReference type="ARBA" id="ARBA00023015"/>
    </source>
</evidence>
<organism evidence="5 6">
    <name type="scientific">Microbacterium album</name>
    <dbReference type="NCBI Taxonomy" id="2053191"/>
    <lineage>
        <taxon>Bacteria</taxon>
        <taxon>Bacillati</taxon>
        <taxon>Actinomycetota</taxon>
        <taxon>Actinomycetes</taxon>
        <taxon>Micrococcales</taxon>
        <taxon>Microbacteriaceae</taxon>
        <taxon>Microbacterium</taxon>
    </lineage>
</organism>
<dbReference type="GO" id="GO:0003677">
    <property type="term" value="F:DNA binding"/>
    <property type="evidence" value="ECO:0007669"/>
    <property type="project" value="UniProtKB-KW"/>
</dbReference>
<dbReference type="InterPro" id="IPR023187">
    <property type="entry name" value="Tscrpt_reg_MarR-type_CS"/>
</dbReference>
<accession>A0A917II17</accession>
<dbReference type="InterPro" id="IPR036390">
    <property type="entry name" value="WH_DNA-bd_sf"/>
</dbReference>
<reference evidence="5" key="2">
    <citation type="submission" date="2020-09" db="EMBL/GenBank/DDBJ databases">
        <authorList>
            <person name="Sun Q."/>
            <person name="Zhou Y."/>
        </authorList>
    </citation>
    <scope>NUCLEOTIDE SEQUENCE</scope>
    <source>
        <strain evidence="5">CGMCC 1.15794</strain>
    </source>
</reference>
<dbReference type="InterPro" id="IPR000835">
    <property type="entry name" value="HTH_MarR-typ"/>
</dbReference>
<dbReference type="Proteomes" id="UP000657592">
    <property type="component" value="Unassembled WGS sequence"/>
</dbReference>
<evidence type="ECO:0000313" key="6">
    <source>
        <dbReference type="Proteomes" id="UP000657592"/>
    </source>
</evidence>
<dbReference type="GO" id="GO:0003700">
    <property type="term" value="F:DNA-binding transcription factor activity"/>
    <property type="evidence" value="ECO:0007669"/>
    <property type="project" value="InterPro"/>
</dbReference>
<dbReference type="SMART" id="SM00347">
    <property type="entry name" value="HTH_MARR"/>
    <property type="match status" value="1"/>
</dbReference>
<dbReference type="PROSITE" id="PS50995">
    <property type="entry name" value="HTH_MARR_2"/>
    <property type="match status" value="1"/>
</dbReference>
<dbReference type="PROSITE" id="PS01117">
    <property type="entry name" value="HTH_MARR_1"/>
    <property type="match status" value="1"/>
</dbReference>
<evidence type="ECO:0000259" key="4">
    <source>
        <dbReference type="PROSITE" id="PS50995"/>
    </source>
</evidence>
<dbReference type="PANTHER" id="PTHR39515:SF2">
    <property type="entry name" value="HTH-TYPE TRANSCRIPTIONAL REGULATOR RV0880"/>
    <property type="match status" value="1"/>
</dbReference>
<feature type="domain" description="HTH marR-type" evidence="4">
    <location>
        <begin position="1"/>
        <end position="136"/>
    </location>
</feature>
<keyword evidence="3" id="KW-0804">Transcription</keyword>
<dbReference type="PANTHER" id="PTHR39515">
    <property type="entry name" value="CONSERVED PROTEIN"/>
    <property type="match status" value="1"/>
</dbReference>
<evidence type="ECO:0000313" key="5">
    <source>
        <dbReference type="EMBL" id="GGH48842.1"/>
    </source>
</evidence>
<name>A0A917II17_9MICO</name>
<dbReference type="Pfam" id="PF01047">
    <property type="entry name" value="MarR"/>
    <property type="match status" value="1"/>
</dbReference>
<keyword evidence="1" id="KW-0805">Transcription regulation</keyword>
<keyword evidence="2" id="KW-0238">DNA-binding</keyword>
<comment type="caution">
    <text evidence="5">The sequence shown here is derived from an EMBL/GenBank/DDBJ whole genome shotgun (WGS) entry which is preliminary data.</text>
</comment>
<keyword evidence="6" id="KW-1185">Reference proteome</keyword>
<dbReference type="RefSeq" id="WP_188756793.1">
    <property type="nucleotide sequence ID" value="NZ_BMJY01000015.1"/>
</dbReference>
<evidence type="ECO:0000256" key="2">
    <source>
        <dbReference type="ARBA" id="ARBA00023125"/>
    </source>
</evidence>
<sequence length="140" mass="15540">MPDLSSDAAEIRAATFRLSRRLRQQRAVTTMSDGQFSVLIALKFRGPHTLTALAEREDVTAPSMNRTVNCLEELGYVTREPDADDRRKVNIAITEAGLAVVEETAHRRNEWLAGVLAQLPEEDRATLRAAAAIILEAIER</sequence>
<dbReference type="AlphaFoldDB" id="A0A917II17"/>
<dbReference type="InterPro" id="IPR052526">
    <property type="entry name" value="HTH-type_Bedaq_tolerance"/>
</dbReference>
<gene>
    <name evidence="5" type="ORF">GCM10010921_26610</name>
</gene>
<evidence type="ECO:0000256" key="3">
    <source>
        <dbReference type="ARBA" id="ARBA00023163"/>
    </source>
</evidence>